<feature type="transmembrane region" description="Helical" evidence="11">
    <location>
        <begin position="250"/>
        <end position="273"/>
    </location>
</feature>
<evidence type="ECO:0000259" key="13">
    <source>
        <dbReference type="PROSITE" id="PS50929"/>
    </source>
</evidence>
<evidence type="ECO:0000256" key="10">
    <source>
        <dbReference type="ARBA" id="ARBA00023136"/>
    </source>
</evidence>
<dbReference type="FunFam" id="3.40.50.300:FF:000221">
    <property type="entry name" value="Multidrug ABC transporter ATP-binding protein"/>
    <property type="match status" value="1"/>
</dbReference>
<keyword evidence="4 11" id="KW-0812">Transmembrane</keyword>
<dbReference type="PROSITE" id="PS00211">
    <property type="entry name" value="ABC_TRANSPORTER_1"/>
    <property type="match status" value="1"/>
</dbReference>
<keyword evidence="9" id="KW-0445">Lipid transport</keyword>
<keyword evidence="5" id="KW-0547">Nucleotide-binding</keyword>
<dbReference type="Proteomes" id="UP000244571">
    <property type="component" value="Chromosome"/>
</dbReference>
<dbReference type="InterPro" id="IPR017871">
    <property type="entry name" value="ABC_transporter-like_CS"/>
</dbReference>
<evidence type="ECO:0000313" key="15">
    <source>
        <dbReference type="Proteomes" id="UP000244571"/>
    </source>
</evidence>
<dbReference type="Pfam" id="PF00664">
    <property type="entry name" value="ABC_membrane"/>
    <property type="match status" value="1"/>
</dbReference>
<feature type="domain" description="ABC transporter" evidence="12">
    <location>
        <begin position="340"/>
        <end position="575"/>
    </location>
</feature>
<dbReference type="RefSeq" id="WP_108621597.1">
    <property type="nucleotide sequence ID" value="NZ_CP028901.1"/>
</dbReference>
<evidence type="ECO:0000256" key="3">
    <source>
        <dbReference type="ARBA" id="ARBA00022475"/>
    </source>
</evidence>
<dbReference type="Gene3D" id="3.40.50.300">
    <property type="entry name" value="P-loop containing nucleotide triphosphate hydrolases"/>
    <property type="match status" value="1"/>
</dbReference>
<dbReference type="GO" id="GO:0005886">
    <property type="term" value="C:plasma membrane"/>
    <property type="evidence" value="ECO:0007669"/>
    <property type="project" value="UniProtKB-SubCell"/>
</dbReference>
<dbReference type="KEGG" id="boz:DBV39_11225"/>
<comment type="subcellular location">
    <subcellularLocation>
        <location evidence="1">Cell membrane</location>
        <topology evidence="1">Multi-pass membrane protein</topology>
    </subcellularLocation>
</comment>
<dbReference type="PROSITE" id="PS50893">
    <property type="entry name" value="ABC_TRANSPORTER_2"/>
    <property type="match status" value="1"/>
</dbReference>
<dbReference type="InterPro" id="IPR027417">
    <property type="entry name" value="P-loop_NTPase"/>
</dbReference>
<feature type="transmembrane region" description="Helical" evidence="11">
    <location>
        <begin position="61"/>
        <end position="81"/>
    </location>
</feature>
<dbReference type="InterPro" id="IPR036640">
    <property type="entry name" value="ABC1_TM_sf"/>
</dbReference>
<keyword evidence="2" id="KW-0813">Transport</keyword>
<dbReference type="InterPro" id="IPR039421">
    <property type="entry name" value="Type_1_exporter"/>
</dbReference>
<proteinExistence type="predicted"/>
<reference evidence="14 15" key="1">
    <citation type="submission" date="2018-04" db="EMBL/GenBank/DDBJ databases">
        <title>Bordetella sp. HZ20 isolated from seawater.</title>
        <authorList>
            <person name="Sun C."/>
        </authorList>
    </citation>
    <scope>NUCLEOTIDE SEQUENCE [LARGE SCALE GENOMIC DNA]</scope>
    <source>
        <strain evidence="14 15">HZ20</strain>
    </source>
</reference>
<evidence type="ECO:0000256" key="2">
    <source>
        <dbReference type="ARBA" id="ARBA00022448"/>
    </source>
</evidence>
<dbReference type="SUPFAM" id="SSF52540">
    <property type="entry name" value="P-loop containing nucleoside triphosphate hydrolases"/>
    <property type="match status" value="1"/>
</dbReference>
<keyword evidence="10 11" id="KW-0472">Membrane</keyword>
<evidence type="ECO:0000256" key="8">
    <source>
        <dbReference type="ARBA" id="ARBA00022989"/>
    </source>
</evidence>
<dbReference type="InterPro" id="IPR003593">
    <property type="entry name" value="AAA+_ATPase"/>
</dbReference>
<evidence type="ECO:0000256" key="11">
    <source>
        <dbReference type="SAM" id="Phobius"/>
    </source>
</evidence>
<dbReference type="GO" id="GO:0140359">
    <property type="term" value="F:ABC-type transporter activity"/>
    <property type="evidence" value="ECO:0007669"/>
    <property type="project" value="InterPro"/>
</dbReference>
<feature type="transmembrane region" description="Helical" evidence="11">
    <location>
        <begin position="165"/>
        <end position="182"/>
    </location>
</feature>
<evidence type="ECO:0000313" key="14">
    <source>
        <dbReference type="EMBL" id="AWB34181.1"/>
    </source>
</evidence>
<evidence type="ECO:0000259" key="12">
    <source>
        <dbReference type="PROSITE" id="PS50893"/>
    </source>
</evidence>
<keyword evidence="8 11" id="KW-1133">Transmembrane helix</keyword>
<dbReference type="AlphaFoldDB" id="A0A2R4XK89"/>
<evidence type="ECO:0000256" key="9">
    <source>
        <dbReference type="ARBA" id="ARBA00023055"/>
    </source>
</evidence>
<dbReference type="InterPro" id="IPR003439">
    <property type="entry name" value="ABC_transporter-like_ATP-bd"/>
</dbReference>
<dbReference type="OrthoDB" id="8554730at2"/>
<evidence type="ECO:0000256" key="4">
    <source>
        <dbReference type="ARBA" id="ARBA00022692"/>
    </source>
</evidence>
<keyword evidence="7" id="KW-1278">Translocase</keyword>
<dbReference type="PANTHER" id="PTHR24221">
    <property type="entry name" value="ATP-BINDING CASSETTE SUB-FAMILY B"/>
    <property type="match status" value="1"/>
</dbReference>
<evidence type="ECO:0000256" key="5">
    <source>
        <dbReference type="ARBA" id="ARBA00022741"/>
    </source>
</evidence>
<organism evidence="14 15">
    <name type="scientific">Orrella marina</name>
    <dbReference type="NCBI Taxonomy" id="2163011"/>
    <lineage>
        <taxon>Bacteria</taxon>
        <taxon>Pseudomonadati</taxon>
        <taxon>Pseudomonadota</taxon>
        <taxon>Betaproteobacteria</taxon>
        <taxon>Burkholderiales</taxon>
        <taxon>Alcaligenaceae</taxon>
        <taxon>Orrella</taxon>
    </lineage>
</organism>
<dbReference type="InterPro" id="IPR011527">
    <property type="entry name" value="ABC1_TM_dom"/>
</dbReference>
<evidence type="ECO:0000256" key="1">
    <source>
        <dbReference type="ARBA" id="ARBA00004651"/>
    </source>
</evidence>
<accession>A0A2R4XK89</accession>
<dbReference type="Gene3D" id="1.20.1560.10">
    <property type="entry name" value="ABC transporter type 1, transmembrane domain"/>
    <property type="match status" value="1"/>
</dbReference>
<dbReference type="Pfam" id="PF00005">
    <property type="entry name" value="ABC_tran"/>
    <property type="match status" value="1"/>
</dbReference>
<keyword evidence="6 14" id="KW-0067">ATP-binding</keyword>
<keyword evidence="15" id="KW-1185">Reference proteome</keyword>
<keyword evidence="3" id="KW-1003">Cell membrane</keyword>
<feature type="domain" description="ABC transmembrane type-1" evidence="13">
    <location>
        <begin position="26"/>
        <end position="302"/>
    </location>
</feature>
<dbReference type="PANTHER" id="PTHR24221:SF654">
    <property type="entry name" value="ATP-BINDING CASSETTE SUB-FAMILY B MEMBER 6"/>
    <property type="match status" value="1"/>
</dbReference>
<name>A0A2R4XK89_9BURK</name>
<dbReference type="PROSITE" id="PS50929">
    <property type="entry name" value="ABC_TM1F"/>
    <property type="match status" value="1"/>
</dbReference>
<dbReference type="GO" id="GO:0034040">
    <property type="term" value="F:ATPase-coupled lipid transmembrane transporter activity"/>
    <property type="evidence" value="ECO:0007669"/>
    <property type="project" value="TreeGrafter"/>
</dbReference>
<dbReference type="GO" id="GO:0016887">
    <property type="term" value="F:ATP hydrolysis activity"/>
    <property type="evidence" value="ECO:0007669"/>
    <property type="project" value="InterPro"/>
</dbReference>
<feature type="transmembrane region" description="Helical" evidence="11">
    <location>
        <begin position="141"/>
        <end position="159"/>
    </location>
</feature>
<gene>
    <name evidence="14" type="ORF">DBV39_11225</name>
</gene>
<feature type="transmembrane region" description="Helical" evidence="11">
    <location>
        <begin position="26"/>
        <end position="49"/>
    </location>
</feature>
<evidence type="ECO:0000256" key="6">
    <source>
        <dbReference type="ARBA" id="ARBA00022840"/>
    </source>
</evidence>
<sequence length="589" mass="64135">MSDKQHAGADASVWGIMRPVQGQIRFAMVLASLAAAYALGALAVLAWAVHALLAEPGRWPWLPLGLAVLLTILAFVLRLSAFNQSHYAAFRLETRLRTDLARHLARVPLGYVQQTGSGALTKVMMDDVKALHVFVADSMPLYARAYVSPVLTFVLLWWLDWRLALAATAVLALGMAVVSLAMRGSGQMMQRYHAAGENVSKAVVEYVQAMPVVRTFDTGTVTFQRYQRALDEFMAVVLAWYRMTGFSSRLSVAILNPLPTLAVLVWLGGWLISRDALDAATWLAVLLVGTGMAESLLPVMSLKHLVAKTQMSIHRIQEVMDEPELPMPEGLARTPLDGSVRFEQVDFRYTSDGPLVLQGVSFDVPQGTVAALVGPSGAGKTTVARLIPRFWDVSAGCVKVGGVDVRQMQADVLMQHVAFVFQDTFLFADTIANNISLGLEGATMDEVKAAARAAQAHAFIESLPRGYDTPVGERGMFLSGGQRQRITIARAILQDRPILVLDEATAFADPESEAALVAALSNLMRGKTVLMVAHRLSTIRDADQILVFDQGRLAERGTHDALVAQGGVYARLWNSYEQAQDWALRGARA</sequence>
<evidence type="ECO:0000256" key="7">
    <source>
        <dbReference type="ARBA" id="ARBA00022967"/>
    </source>
</evidence>
<dbReference type="SMART" id="SM00382">
    <property type="entry name" value="AAA"/>
    <property type="match status" value="1"/>
</dbReference>
<feature type="transmembrane region" description="Helical" evidence="11">
    <location>
        <begin position="279"/>
        <end position="302"/>
    </location>
</feature>
<dbReference type="EMBL" id="CP028901">
    <property type="protein sequence ID" value="AWB34181.1"/>
    <property type="molecule type" value="Genomic_DNA"/>
</dbReference>
<dbReference type="GO" id="GO:0005524">
    <property type="term" value="F:ATP binding"/>
    <property type="evidence" value="ECO:0007669"/>
    <property type="project" value="UniProtKB-KW"/>
</dbReference>
<dbReference type="SUPFAM" id="SSF90123">
    <property type="entry name" value="ABC transporter transmembrane region"/>
    <property type="match status" value="1"/>
</dbReference>
<protein>
    <submittedName>
        <fullName evidence="14">ABC transporter ATP-binding protein/permease</fullName>
    </submittedName>
</protein>